<dbReference type="PROSITE" id="PS51543">
    <property type="entry name" value="FYRC"/>
    <property type="match status" value="1"/>
</dbReference>
<feature type="compositionally biased region" description="Basic and acidic residues" evidence="3">
    <location>
        <begin position="183"/>
        <end position="201"/>
    </location>
</feature>
<dbReference type="Pfam" id="PF05965">
    <property type="entry name" value="FYRC"/>
    <property type="match status" value="1"/>
</dbReference>
<dbReference type="GO" id="GO:0051726">
    <property type="term" value="P:regulation of cell cycle"/>
    <property type="evidence" value="ECO:0007669"/>
    <property type="project" value="TreeGrafter"/>
</dbReference>
<dbReference type="InterPro" id="IPR003889">
    <property type="entry name" value="FYrich_C"/>
</dbReference>
<feature type="compositionally biased region" description="Low complexity" evidence="3">
    <location>
        <begin position="710"/>
        <end position="720"/>
    </location>
</feature>
<dbReference type="PANTHER" id="PTHR22715">
    <property type="entry name" value="TRANSFORMING GROWTH FACTOR BETA REGULATED GENE 1"/>
    <property type="match status" value="1"/>
</dbReference>
<feature type="compositionally biased region" description="Low complexity" evidence="3">
    <location>
        <begin position="582"/>
        <end position="597"/>
    </location>
</feature>
<dbReference type="EMBL" id="JAIFTL010000025">
    <property type="protein sequence ID" value="KAG9326140.1"/>
    <property type="molecule type" value="Genomic_DNA"/>
</dbReference>
<feature type="region of interest" description="Disordered" evidence="3">
    <location>
        <begin position="1"/>
        <end position="59"/>
    </location>
</feature>
<feature type="compositionally biased region" description="Basic and acidic residues" evidence="3">
    <location>
        <begin position="138"/>
        <end position="149"/>
    </location>
</feature>
<dbReference type="InterPro" id="IPR056515">
    <property type="entry name" value="INO80E_N"/>
</dbReference>
<evidence type="ECO:0000256" key="1">
    <source>
        <dbReference type="ARBA" id="ARBA00004123"/>
    </source>
</evidence>
<feature type="region of interest" description="Disordered" evidence="3">
    <location>
        <begin position="685"/>
        <end position="730"/>
    </location>
</feature>
<reference evidence="5" key="1">
    <citation type="submission" date="2021-07" db="EMBL/GenBank/DDBJ databases">
        <title>Draft genome of Mortierella alpina, strain LL118, isolated from an aspen leaf litter sample.</title>
        <authorList>
            <person name="Yang S."/>
            <person name="Vinatzer B.A."/>
        </authorList>
    </citation>
    <scope>NUCLEOTIDE SEQUENCE</scope>
    <source>
        <strain evidence="5">LL118</strain>
    </source>
</reference>
<evidence type="ECO:0000313" key="5">
    <source>
        <dbReference type="EMBL" id="KAG9326140.1"/>
    </source>
</evidence>
<name>A0A9P8D1Y8_MORAP</name>
<proteinExistence type="predicted"/>
<feature type="compositionally biased region" description="Polar residues" evidence="3">
    <location>
        <begin position="150"/>
        <end position="161"/>
    </location>
</feature>
<keyword evidence="2" id="KW-0539">Nucleus</keyword>
<evidence type="ECO:0000313" key="6">
    <source>
        <dbReference type="Proteomes" id="UP000717515"/>
    </source>
</evidence>
<feature type="compositionally biased region" description="Low complexity" evidence="3">
    <location>
        <begin position="535"/>
        <end position="544"/>
    </location>
</feature>
<feature type="compositionally biased region" description="Basic and acidic residues" evidence="3">
    <location>
        <begin position="27"/>
        <end position="50"/>
    </location>
</feature>
<feature type="compositionally biased region" description="Acidic residues" evidence="3">
    <location>
        <begin position="685"/>
        <end position="705"/>
    </location>
</feature>
<feature type="region of interest" description="Disordered" evidence="3">
    <location>
        <begin position="77"/>
        <end position="126"/>
    </location>
</feature>
<feature type="compositionally biased region" description="Low complexity" evidence="3">
    <location>
        <begin position="256"/>
        <end position="271"/>
    </location>
</feature>
<feature type="region of interest" description="Disordered" evidence="3">
    <location>
        <begin position="138"/>
        <end position="202"/>
    </location>
</feature>
<evidence type="ECO:0000259" key="4">
    <source>
        <dbReference type="Pfam" id="PF24237"/>
    </source>
</evidence>
<sequence>MVPSNVCPDMRATSPTLKVLPTQEASPSKDQDRGLKAQELKHKQLQEENHPALSGASSLSETDHIIVADTSAQGAMEGAVSISATSQHPQPTNGATVAHETRDTTPVHHTMNGHGNTEGAQPSTGAISPKHVAIAEDVRDDKKRQRSKEPQSTPSPSTLASGNRDLSDDSSHDEAHEEEEARDMDVDMDRNSYQHPSDEKYKRLKRKLKEVLEENERMSQELDKSNRRVRNLRREKNLLLDRLCILERRDSDSDSESLSPLSSDSESSDSSVMDEVQYKKTSQPRKNGRGAGGAQSTAASPGGSAGVTAYHPKKNAAKINRRPSPAVTPGAARSGIKDTKIQVPVSTPSTITNVGSATQKPKRVHQTNKQRPGLAKVRKVQALEKDEAGQVKLPVTVGIITILDIGHVVYDREAFHNDRYIFPVGYKMSRSYNSMIDPHNLTIYTCSVIDDGEAPKFQIDAADQPGKPIIAGTATGAWTHVVKAANAIRRRDHSNSASGPDYFGFSNATIAKMIQDLPNADKCETYVMQRFEEPSSATATGAKGSSDKRKASALSSAKAGENDGAEGEEHDEEAEEDDDEYTTLGTPGKKPKTTSSPRIRHAGIDGLPIITFGRPVDTMMEPDEVEHDRSDGDETQSEAELVERKMSLSAPPPALPVSAAPAVHSIGTLGEGQVPVVITAVEDAEAVNVDDPESEVDVGVDDDDNAMQTPSSPVAAPARPAADDKVPTMD</sequence>
<feature type="domain" description="INO80 complex subunit E N-terminal" evidence="4">
    <location>
        <begin position="199"/>
        <end position="243"/>
    </location>
</feature>
<feature type="region of interest" description="Disordered" evidence="3">
    <location>
        <begin position="250"/>
        <end position="372"/>
    </location>
</feature>
<dbReference type="Proteomes" id="UP000717515">
    <property type="component" value="Unassembled WGS sequence"/>
</dbReference>
<comment type="caution">
    <text evidence="5">The sequence shown here is derived from an EMBL/GenBank/DDBJ whole genome shotgun (WGS) entry which is preliminary data.</text>
</comment>
<feature type="region of interest" description="Disordered" evidence="3">
    <location>
        <begin position="619"/>
        <end position="653"/>
    </location>
</feature>
<feature type="compositionally biased region" description="Basic residues" evidence="3">
    <location>
        <begin position="311"/>
        <end position="321"/>
    </location>
</feature>
<feature type="compositionally biased region" description="Polar residues" evidence="3">
    <location>
        <begin position="82"/>
        <end position="95"/>
    </location>
</feature>
<dbReference type="PANTHER" id="PTHR22715:SF0">
    <property type="entry name" value="TRANSFORMING GROWTH FACTOR BETA REGULATOR 1"/>
    <property type="match status" value="1"/>
</dbReference>
<feature type="compositionally biased region" description="Basic and acidic residues" evidence="3">
    <location>
        <begin position="721"/>
        <end position="730"/>
    </location>
</feature>
<feature type="compositionally biased region" description="Acidic residues" evidence="3">
    <location>
        <begin position="563"/>
        <end position="581"/>
    </location>
</feature>
<dbReference type="GO" id="GO:0005634">
    <property type="term" value="C:nucleus"/>
    <property type="evidence" value="ECO:0007669"/>
    <property type="project" value="UniProtKB-SubCell"/>
</dbReference>
<comment type="subcellular location">
    <subcellularLocation>
        <location evidence="1">Nucleus</location>
    </subcellularLocation>
</comment>
<protein>
    <recommendedName>
        <fullName evidence="4">INO80 complex subunit E N-terminal domain-containing protein</fullName>
    </recommendedName>
</protein>
<dbReference type="InterPro" id="IPR003888">
    <property type="entry name" value="FYrich_N"/>
</dbReference>
<feature type="compositionally biased region" description="Polar residues" evidence="3">
    <location>
        <begin position="113"/>
        <end position="126"/>
    </location>
</feature>
<dbReference type="SMART" id="SM00541">
    <property type="entry name" value="FYRN"/>
    <property type="match status" value="1"/>
</dbReference>
<evidence type="ECO:0000256" key="2">
    <source>
        <dbReference type="ARBA" id="ARBA00023242"/>
    </source>
</evidence>
<dbReference type="InterPro" id="IPR040092">
    <property type="entry name" value="TBRG1"/>
</dbReference>
<dbReference type="Pfam" id="PF05964">
    <property type="entry name" value="FYRN"/>
    <property type="match status" value="1"/>
</dbReference>
<organism evidence="5 6">
    <name type="scientific">Mortierella alpina</name>
    <name type="common">Oleaginous fungus</name>
    <name type="synonym">Mortierella renispora</name>
    <dbReference type="NCBI Taxonomy" id="64518"/>
    <lineage>
        <taxon>Eukaryota</taxon>
        <taxon>Fungi</taxon>
        <taxon>Fungi incertae sedis</taxon>
        <taxon>Mucoromycota</taxon>
        <taxon>Mortierellomycotina</taxon>
        <taxon>Mortierellomycetes</taxon>
        <taxon>Mortierellales</taxon>
        <taxon>Mortierellaceae</taxon>
        <taxon>Mortierella</taxon>
    </lineage>
</organism>
<accession>A0A9P8D1Y8</accession>
<dbReference type="AlphaFoldDB" id="A0A9P8D1Y8"/>
<feature type="region of interest" description="Disordered" evidence="3">
    <location>
        <begin position="534"/>
        <end position="604"/>
    </location>
</feature>
<dbReference type="Pfam" id="PF24237">
    <property type="entry name" value="INO80E"/>
    <property type="match status" value="1"/>
</dbReference>
<dbReference type="Gene3D" id="3.30.160.360">
    <property type="match status" value="1"/>
</dbReference>
<dbReference type="PROSITE" id="PS51542">
    <property type="entry name" value="FYRN"/>
    <property type="match status" value="1"/>
</dbReference>
<feature type="compositionally biased region" description="Basic and acidic residues" evidence="3">
    <location>
        <begin position="165"/>
        <end position="175"/>
    </location>
</feature>
<gene>
    <name evidence="5" type="ORF">KVV02_005645</name>
</gene>
<evidence type="ECO:0000256" key="3">
    <source>
        <dbReference type="SAM" id="MobiDB-lite"/>
    </source>
</evidence>
<feature type="compositionally biased region" description="Polar residues" evidence="3">
    <location>
        <begin position="344"/>
        <end position="359"/>
    </location>
</feature>